<sequence length="246" mass="27091">MTSSSGAKRALVTRGGWDGHQPVEATELFIPFLREAGFDVRVEEGPSAYAEADYMAGLDLVVQSITMSTIEPDALKGLMAAVAAGTGFAGWHGGIADSFRNSSDYLQLVGGQFATHAALHPPHERKGEMDDNYVPHRVELTSAGREHPITSVLDDFDLVTEQYWILSDDLNDVLATTTTDTRDWEPWHRPVTCPAVWTRSWGEGRVFVATPGHRVDVLEDPNVRTLVERGLLWAGRSLETTSEETR</sequence>
<dbReference type="SUPFAM" id="SSF52317">
    <property type="entry name" value="Class I glutamine amidotransferase-like"/>
    <property type="match status" value="1"/>
</dbReference>
<dbReference type="EMBL" id="VKAC01000018">
    <property type="protein sequence ID" value="TXR51715.1"/>
    <property type="molecule type" value="Genomic_DNA"/>
</dbReference>
<name>A0A5C8Z0W8_9ACTN</name>
<dbReference type="InterPro" id="IPR029010">
    <property type="entry name" value="ThuA-like"/>
</dbReference>
<evidence type="ECO:0000313" key="3">
    <source>
        <dbReference type="Proteomes" id="UP000321234"/>
    </source>
</evidence>
<dbReference type="OrthoDB" id="9785923at2"/>
<gene>
    <name evidence="2" type="ORF">FMM08_21475</name>
</gene>
<accession>A0A5C8Z0W8</accession>
<dbReference type="AlphaFoldDB" id="A0A5C8Z0W8"/>
<proteinExistence type="predicted"/>
<keyword evidence="3" id="KW-1185">Reference proteome</keyword>
<dbReference type="RefSeq" id="WP_147928397.1">
    <property type="nucleotide sequence ID" value="NZ_VKAC01000018.1"/>
</dbReference>
<dbReference type="InterPro" id="IPR029062">
    <property type="entry name" value="Class_I_gatase-like"/>
</dbReference>
<evidence type="ECO:0000259" key="1">
    <source>
        <dbReference type="Pfam" id="PF06283"/>
    </source>
</evidence>
<organism evidence="2 3">
    <name type="scientific">Quadrisphaera setariae</name>
    <dbReference type="NCBI Taxonomy" id="2593304"/>
    <lineage>
        <taxon>Bacteria</taxon>
        <taxon>Bacillati</taxon>
        <taxon>Actinomycetota</taxon>
        <taxon>Actinomycetes</taxon>
        <taxon>Kineosporiales</taxon>
        <taxon>Kineosporiaceae</taxon>
        <taxon>Quadrisphaera</taxon>
    </lineage>
</organism>
<protein>
    <recommendedName>
        <fullName evidence="1">ThuA-like domain-containing protein</fullName>
    </recommendedName>
</protein>
<comment type="caution">
    <text evidence="2">The sequence shown here is derived from an EMBL/GenBank/DDBJ whole genome shotgun (WGS) entry which is preliminary data.</text>
</comment>
<dbReference type="Pfam" id="PF06283">
    <property type="entry name" value="ThuA"/>
    <property type="match status" value="1"/>
</dbReference>
<feature type="domain" description="ThuA-like" evidence="1">
    <location>
        <begin position="9"/>
        <end position="234"/>
    </location>
</feature>
<evidence type="ECO:0000313" key="2">
    <source>
        <dbReference type="EMBL" id="TXR51715.1"/>
    </source>
</evidence>
<dbReference type="Proteomes" id="UP000321234">
    <property type="component" value="Unassembled WGS sequence"/>
</dbReference>
<reference evidence="2 3" key="1">
    <citation type="submission" date="2019-07" db="EMBL/GenBank/DDBJ databases">
        <title>Quadrisphaera sp. strain DD2A genome sequencing and assembly.</title>
        <authorList>
            <person name="Kim I."/>
        </authorList>
    </citation>
    <scope>NUCLEOTIDE SEQUENCE [LARGE SCALE GENOMIC DNA]</scope>
    <source>
        <strain evidence="2 3">DD2A</strain>
    </source>
</reference>
<dbReference type="PANTHER" id="PTHR40469:SF2">
    <property type="entry name" value="GALACTOSE-BINDING DOMAIN-LIKE SUPERFAMILY PROTEIN"/>
    <property type="match status" value="1"/>
</dbReference>
<dbReference type="Gene3D" id="3.40.50.880">
    <property type="match status" value="1"/>
</dbReference>
<dbReference type="PANTHER" id="PTHR40469">
    <property type="entry name" value="SECRETED GLYCOSYL HYDROLASE"/>
    <property type="match status" value="1"/>
</dbReference>